<proteinExistence type="predicted"/>
<dbReference type="RefSeq" id="WP_122908085.1">
    <property type="nucleotide sequence ID" value="NZ_CBCSBE010000004.1"/>
</dbReference>
<name>A0A3M8CJW8_9BACL</name>
<keyword evidence="3" id="KW-1185">Reference proteome</keyword>
<dbReference type="EMBL" id="RHHR01000009">
    <property type="protein sequence ID" value="RNB75929.1"/>
    <property type="molecule type" value="Genomic_DNA"/>
</dbReference>
<sequence length="604" mass="68547">MKIISPYQKSLWVRNLLLVLVAIALIGVSVKIVQSYQKSLLMAQAKDHYESQNLLLAEETYAKASEISAIHYEEEPWSALLSRLTPVRLELESLARDVQFAIQQNDPDQAQAAYQSYQSLKQQAAKDDNQVASFFHQIAQRLAIENQLGQYYQQAMKDAKGQLQANLDQKQYKNHSFIHTLATIPDEYYGGKDKKEAELEALFLRYERTKLRDLSADGTFFEVITSFANSRSEYAKANFPTDWLITLLERYAKEEINQTIRQQDLGEFVSRAKAYLELKSFLPSQSEVVEMIEKHLKEQFRKAEQYVKTNHFEKAIELFQELSRLEDITEQLSELEQRWTSYDPGRLLQAQFPDKALQTLMTGKELWGAQAYAIGWDETDGHLYMAASMEDGSTIKLDQALSLDRQSVIFSLSEMLGSKENPVLVAESAGKERAYSYLGLVPDLSRATFVKRWQLEADGWEAQSTDQILVKNPVGEGEREIAHFVLKDSGLEYKEKWADYLVDSDETQEETSEQEKGPTEQTETDQIPDTPAASEKPADIPADIPANIPSGRTFDVYAGPGEEHAMIGQVIEGSYQVISSQSGWQLIHYGGSEGWIRALPPNSQ</sequence>
<organism evidence="2 3">
    <name type="scientific">Brevibacillus invocatus</name>
    <dbReference type="NCBI Taxonomy" id="173959"/>
    <lineage>
        <taxon>Bacteria</taxon>
        <taxon>Bacillati</taxon>
        <taxon>Bacillota</taxon>
        <taxon>Bacilli</taxon>
        <taxon>Bacillales</taxon>
        <taxon>Paenibacillaceae</taxon>
        <taxon>Brevibacillus</taxon>
    </lineage>
</organism>
<feature type="region of interest" description="Disordered" evidence="1">
    <location>
        <begin position="504"/>
        <end position="549"/>
    </location>
</feature>
<protein>
    <submittedName>
        <fullName evidence="2">SH3 domain-containing protein</fullName>
    </submittedName>
</protein>
<comment type="caution">
    <text evidence="2">The sequence shown here is derived from an EMBL/GenBank/DDBJ whole genome shotgun (WGS) entry which is preliminary data.</text>
</comment>
<evidence type="ECO:0000256" key="1">
    <source>
        <dbReference type="SAM" id="MobiDB-lite"/>
    </source>
</evidence>
<evidence type="ECO:0000313" key="2">
    <source>
        <dbReference type="EMBL" id="RNB75929.1"/>
    </source>
</evidence>
<dbReference type="OrthoDB" id="2657208at2"/>
<evidence type="ECO:0000313" key="3">
    <source>
        <dbReference type="Proteomes" id="UP000282028"/>
    </source>
</evidence>
<reference evidence="2 3" key="1">
    <citation type="submission" date="2018-10" db="EMBL/GenBank/DDBJ databases">
        <title>Phylogenomics of Brevibacillus.</title>
        <authorList>
            <person name="Dunlap C."/>
        </authorList>
    </citation>
    <scope>NUCLEOTIDE SEQUENCE [LARGE SCALE GENOMIC DNA]</scope>
    <source>
        <strain evidence="2 3">JCM 12215</strain>
    </source>
</reference>
<accession>A0A3M8CJW8</accession>
<dbReference type="AlphaFoldDB" id="A0A3M8CJW8"/>
<gene>
    <name evidence="2" type="ORF">EDM52_05835</name>
</gene>
<dbReference type="Proteomes" id="UP000282028">
    <property type="component" value="Unassembled WGS sequence"/>
</dbReference>